<gene>
    <name evidence="2" type="ORF">B4102_4095</name>
    <name evidence="3" type="ORF">JGZ69_05030</name>
</gene>
<dbReference type="KEGG" id="hspo:JGZ69_05030"/>
<reference evidence="2 4" key="1">
    <citation type="submission" date="2016-01" db="EMBL/GenBank/DDBJ databases">
        <title>Genome Sequences of Twelve Sporeforming Bacillus Species Isolated from Foods.</title>
        <authorList>
            <person name="Berendsen E.M."/>
            <person name="Wells-Bennik M.H."/>
            <person name="Krawcyk A.O."/>
            <person name="De Jong A."/>
            <person name="Holsappel S."/>
            <person name="Eijlander R.T."/>
            <person name="Kuipers O.P."/>
        </authorList>
    </citation>
    <scope>NUCLEOTIDE SEQUENCE [LARGE SCALE GENOMIC DNA]</scope>
    <source>
        <strain evidence="2 4">B4102</strain>
    </source>
</reference>
<evidence type="ECO:0000313" key="4">
    <source>
        <dbReference type="Proteomes" id="UP000075666"/>
    </source>
</evidence>
<dbReference type="EMBL" id="LQYN01000158">
    <property type="protein sequence ID" value="KYC85941.1"/>
    <property type="molecule type" value="Genomic_DNA"/>
</dbReference>
<accession>A0A150KLB4</accession>
<dbReference type="SUPFAM" id="SSF82771">
    <property type="entry name" value="GIY-YIG endonuclease"/>
    <property type="match status" value="1"/>
</dbReference>
<evidence type="ECO:0000313" key="3">
    <source>
        <dbReference type="EMBL" id="QQX26247.1"/>
    </source>
</evidence>
<dbReference type="Gene3D" id="3.40.1440.10">
    <property type="entry name" value="GIY-YIG endonuclease"/>
    <property type="match status" value="1"/>
</dbReference>
<dbReference type="InterPro" id="IPR000305">
    <property type="entry name" value="GIY-YIG_endonuc"/>
</dbReference>
<dbReference type="InterPro" id="IPR035901">
    <property type="entry name" value="GIY-YIG_endonuc_sf"/>
</dbReference>
<protein>
    <submittedName>
        <fullName evidence="3">GIY-YIG nuclease family protein</fullName>
    </submittedName>
</protein>
<evidence type="ECO:0000313" key="2">
    <source>
        <dbReference type="EMBL" id="KYC85941.1"/>
    </source>
</evidence>
<dbReference type="EMBL" id="CP066701">
    <property type="protein sequence ID" value="QQX26247.1"/>
    <property type="molecule type" value="Genomic_DNA"/>
</dbReference>
<keyword evidence="4" id="KW-1185">Reference proteome</keyword>
<dbReference type="RefSeq" id="WP_066235831.1">
    <property type="nucleotide sequence ID" value="NZ_CP066701.1"/>
</dbReference>
<evidence type="ECO:0000313" key="5">
    <source>
        <dbReference type="Proteomes" id="UP000595512"/>
    </source>
</evidence>
<sequence>MNKYFKDFLIGHNFLPYESWNFIKINHKNDSNHIEEKRKIRETLKNAGCGVYIYTNHKKDVLYVGEGILKDRLVRHYEKTYKDKVKGSPRYDFFNNQKEEMIVYYKSIDNKYERQAIEAMFIVVLQPIYNKILNRQVQ</sequence>
<dbReference type="Pfam" id="PF01541">
    <property type="entry name" value="GIY-YIG"/>
    <property type="match status" value="1"/>
</dbReference>
<proteinExistence type="predicted"/>
<feature type="domain" description="GIY-YIG" evidence="1">
    <location>
        <begin position="47"/>
        <end position="131"/>
    </location>
</feature>
<reference evidence="3 5" key="2">
    <citation type="submission" date="2020-12" db="EMBL/GenBank/DDBJ databases">
        <title>Taxonomic evaluation of the Bacillus sporothermodurans group of bacteria based on whole genome sequences.</title>
        <authorList>
            <person name="Fiedler G."/>
            <person name="Herbstmann A.-D."/>
            <person name="Doll E."/>
            <person name="Wenning M."/>
            <person name="Brinks E."/>
            <person name="Kabisch J."/>
            <person name="Breitenwieser F."/>
            <person name="Lappann M."/>
            <person name="Boehnlein C."/>
            <person name="Franz C."/>
        </authorList>
    </citation>
    <scope>NUCLEOTIDE SEQUENCE [LARGE SCALE GENOMIC DNA]</scope>
    <source>
        <strain evidence="3 5">DSM 10599</strain>
    </source>
</reference>
<dbReference type="OrthoDB" id="2901412at2"/>
<organism evidence="2 4">
    <name type="scientific">Heyndrickxia sporothermodurans</name>
    <dbReference type="NCBI Taxonomy" id="46224"/>
    <lineage>
        <taxon>Bacteria</taxon>
        <taxon>Bacillati</taxon>
        <taxon>Bacillota</taxon>
        <taxon>Bacilli</taxon>
        <taxon>Bacillales</taxon>
        <taxon>Bacillaceae</taxon>
        <taxon>Heyndrickxia</taxon>
    </lineage>
</organism>
<dbReference type="PROSITE" id="PS50164">
    <property type="entry name" value="GIY_YIG"/>
    <property type="match status" value="1"/>
</dbReference>
<evidence type="ECO:0000259" key="1">
    <source>
        <dbReference type="PROSITE" id="PS50164"/>
    </source>
</evidence>
<dbReference type="Proteomes" id="UP000595512">
    <property type="component" value="Chromosome"/>
</dbReference>
<dbReference type="PATRIC" id="fig|46224.3.peg.1559"/>
<dbReference type="AlphaFoldDB" id="A0A150KLB4"/>
<name>A0A150KLB4_9BACI</name>
<dbReference type="Proteomes" id="UP000075666">
    <property type="component" value="Unassembled WGS sequence"/>
</dbReference>